<reference evidence="1" key="1">
    <citation type="submission" date="2021-01" db="EMBL/GenBank/DDBJ databases">
        <title>Fulvivirga kasyanovii gen. nov., sp nov., a novel member of the phylum Bacteroidetes isolated from seawater in a mussel farm.</title>
        <authorList>
            <person name="Zhao L.-H."/>
            <person name="Wang Z.-J."/>
        </authorList>
    </citation>
    <scope>NUCLEOTIDE SEQUENCE</scope>
    <source>
        <strain evidence="1">2943</strain>
    </source>
</reference>
<sequence>MIRKDYILKEIQKLHLLIAKVLGLKSEGKHHDALRVLDEHIVGESGLRLEDVEHLDNEGLINKLMETSDLKLVEYNILAEVAYEAAEIKRIIGQDQKAMNLYTKSLILFNHVTAEERIFDFEREQKMKDIQLAITDLNS</sequence>
<name>A0A937F3L3_9BACT</name>
<organism evidence="1 2">
    <name type="scientific">Fulvivirga sediminis</name>
    <dbReference type="NCBI Taxonomy" id="2803949"/>
    <lineage>
        <taxon>Bacteria</taxon>
        <taxon>Pseudomonadati</taxon>
        <taxon>Bacteroidota</taxon>
        <taxon>Cytophagia</taxon>
        <taxon>Cytophagales</taxon>
        <taxon>Fulvivirgaceae</taxon>
        <taxon>Fulvivirga</taxon>
    </lineage>
</organism>
<protein>
    <submittedName>
        <fullName evidence="1">Uncharacterized protein</fullName>
    </submittedName>
</protein>
<accession>A0A937F3L3</accession>
<dbReference type="AlphaFoldDB" id="A0A937F3L3"/>
<evidence type="ECO:0000313" key="1">
    <source>
        <dbReference type="EMBL" id="MBL3655716.1"/>
    </source>
</evidence>
<evidence type="ECO:0000313" key="2">
    <source>
        <dbReference type="Proteomes" id="UP000659388"/>
    </source>
</evidence>
<comment type="caution">
    <text evidence="1">The sequence shown here is derived from an EMBL/GenBank/DDBJ whole genome shotgun (WGS) entry which is preliminary data.</text>
</comment>
<dbReference type="Proteomes" id="UP000659388">
    <property type="component" value="Unassembled WGS sequence"/>
</dbReference>
<dbReference type="RefSeq" id="WP_202243401.1">
    <property type="nucleotide sequence ID" value="NZ_JAESIY010000003.1"/>
</dbReference>
<gene>
    <name evidence="1" type="ORF">JL102_06225</name>
</gene>
<keyword evidence="2" id="KW-1185">Reference proteome</keyword>
<dbReference type="EMBL" id="JAESIY010000003">
    <property type="protein sequence ID" value="MBL3655716.1"/>
    <property type="molecule type" value="Genomic_DNA"/>
</dbReference>
<proteinExistence type="predicted"/>